<comment type="similarity">
    <text evidence="2">Belongs to the TMEM168 family.</text>
</comment>
<evidence type="ECO:0000256" key="3">
    <source>
        <dbReference type="ARBA" id="ARBA00014572"/>
    </source>
</evidence>
<evidence type="ECO:0000256" key="2">
    <source>
        <dbReference type="ARBA" id="ARBA00007329"/>
    </source>
</evidence>
<keyword evidence="4 9" id="KW-0812">Transmembrane</keyword>
<dbReference type="PANTHER" id="PTHR14437">
    <property type="entry name" value="TRANSMEMBRANE PROTEIN 168"/>
    <property type="match status" value="1"/>
</dbReference>
<feature type="transmembrane region" description="Helical" evidence="9">
    <location>
        <begin position="228"/>
        <end position="247"/>
    </location>
</feature>
<keyword evidence="6 9" id="KW-0472">Membrane</keyword>
<evidence type="ECO:0000313" key="10">
    <source>
        <dbReference type="EMBL" id="KAK2175995.1"/>
    </source>
</evidence>
<evidence type="ECO:0000256" key="4">
    <source>
        <dbReference type="ARBA" id="ARBA00022692"/>
    </source>
</evidence>
<dbReference type="AlphaFoldDB" id="A0AAD9KSC9"/>
<name>A0AAD9KSC9_RIDPI</name>
<feature type="transmembrane region" description="Helical" evidence="9">
    <location>
        <begin position="34"/>
        <end position="56"/>
    </location>
</feature>
<gene>
    <name evidence="10" type="ORF">NP493_693g00010</name>
</gene>
<feature type="transmembrane region" description="Helical" evidence="9">
    <location>
        <begin position="297"/>
        <end position="318"/>
    </location>
</feature>
<comment type="caution">
    <text evidence="10">The sequence shown here is derived from an EMBL/GenBank/DDBJ whole genome shotgun (WGS) entry which is preliminary data.</text>
</comment>
<evidence type="ECO:0000256" key="7">
    <source>
        <dbReference type="ARBA" id="ARBA00023180"/>
    </source>
</evidence>
<feature type="transmembrane region" description="Helical" evidence="9">
    <location>
        <begin position="201"/>
        <end position="222"/>
    </location>
</feature>
<feature type="transmembrane region" description="Helical" evidence="9">
    <location>
        <begin position="93"/>
        <end position="110"/>
    </location>
</feature>
<dbReference type="PANTHER" id="PTHR14437:SF2">
    <property type="entry name" value="TRANSMEMBRANE PROTEIN 168"/>
    <property type="match status" value="1"/>
</dbReference>
<feature type="transmembrane region" description="Helical" evidence="9">
    <location>
        <begin position="62"/>
        <end position="86"/>
    </location>
</feature>
<dbReference type="Proteomes" id="UP001209878">
    <property type="component" value="Unassembled WGS sequence"/>
</dbReference>
<protein>
    <recommendedName>
        <fullName evidence="3">Transmembrane protein 168</fullName>
    </recommendedName>
</protein>
<feature type="transmembrane region" description="Helical" evidence="9">
    <location>
        <begin position="384"/>
        <end position="404"/>
    </location>
</feature>
<keyword evidence="11" id="KW-1185">Reference proteome</keyword>
<sequence>MYRLARGLNCVKYYFSHLLHYCLKMKSGSVRGMTILPFLGAIPEALLIIALGFGLYVRFSDAIIMIFCVLGLFVFGISLAFVYYFSISTVGKCLIRLWLGCLLGVIAFTGKAEFATELSEQAMNALLVVSVGTHFLWTVGQRLAHLPDLDTGLIINNFDCIEMLGMVVACNTQGRDFISVSLLVVAFAFSLVSIRLKSYIAVLNLLCLISITSSVYFSQLLATHVNPYPLVCFAGRMMFAPILDLYFSKLTMLERWQGFLGQSKAVHRLMILFVISIELAFYSVVAKHTPNHKEWYVVVPIFATFSVIWFCYHIVFIITCWQLGNKIADCNATYRNLSEHQNMRRIMAAKGVRHFGLITERLTLVTVLTTVVLAAVGWETKTALSMSLLFLVLPLELAVMSLLWELGSVLGGTCIGYAIVAPAVYHRPGDAITVLPTSAMQELSHRATHILNTVQRLFSYHLIDNYGCDYSSSGLTLSAVESKLRAFLQKQTADGPRFDTYLVYYSGHVHKNGDWALAEDSTMKFETLLEWWQEYNSTSGARLVLILDSVYSHQWLRQVSRLHDDYVAVQTCKIRKSNDPEITETFRVGDFTSDWIEYNCGNASEVSWSDAERQVIPIYGVSRCWTDFTFHLPTQQDIAEHWSANFPRVTQPLIRATNFPHVGSLSFCCDCLLRCIKRKRMHWLPPMECDTGHGFRLIRS</sequence>
<evidence type="ECO:0000256" key="8">
    <source>
        <dbReference type="ARBA" id="ARBA00023242"/>
    </source>
</evidence>
<feature type="transmembrane region" description="Helical" evidence="9">
    <location>
        <begin position="355"/>
        <end position="378"/>
    </location>
</feature>
<dbReference type="InterPro" id="IPR029713">
    <property type="entry name" value="TMEM168"/>
</dbReference>
<evidence type="ECO:0000256" key="6">
    <source>
        <dbReference type="ARBA" id="ARBA00023136"/>
    </source>
</evidence>
<feature type="transmembrane region" description="Helical" evidence="9">
    <location>
        <begin position="268"/>
        <end position="285"/>
    </location>
</feature>
<evidence type="ECO:0000256" key="5">
    <source>
        <dbReference type="ARBA" id="ARBA00022989"/>
    </source>
</evidence>
<dbReference type="GO" id="GO:0031965">
    <property type="term" value="C:nuclear membrane"/>
    <property type="evidence" value="ECO:0007669"/>
    <property type="project" value="UniProtKB-SubCell"/>
</dbReference>
<comment type="subcellular location">
    <subcellularLocation>
        <location evidence="1">Nucleus membrane</location>
        <topology evidence="1">Multi-pass membrane protein</topology>
    </subcellularLocation>
</comment>
<keyword evidence="8" id="KW-0539">Nucleus</keyword>
<reference evidence="10" key="1">
    <citation type="journal article" date="2023" name="Mol. Biol. Evol.">
        <title>Third-Generation Sequencing Reveals the Adaptive Role of the Epigenome in Three Deep-Sea Polychaetes.</title>
        <authorList>
            <person name="Perez M."/>
            <person name="Aroh O."/>
            <person name="Sun Y."/>
            <person name="Lan Y."/>
            <person name="Juniper S.K."/>
            <person name="Young C.R."/>
            <person name="Angers B."/>
            <person name="Qian P.Y."/>
        </authorList>
    </citation>
    <scope>NUCLEOTIDE SEQUENCE</scope>
    <source>
        <strain evidence="10">R07B-5</strain>
    </source>
</reference>
<feature type="transmembrane region" description="Helical" evidence="9">
    <location>
        <begin position="177"/>
        <end position="194"/>
    </location>
</feature>
<organism evidence="10 11">
    <name type="scientific">Ridgeia piscesae</name>
    <name type="common">Tubeworm</name>
    <dbReference type="NCBI Taxonomy" id="27915"/>
    <lineage>
        <taxon>Eukaryota</taxon>
        <taxon>Metazoa</taxon>
        <taxon>Spiralia</taxon>
        <taxon>Lophotrochozoa</taxon>
        <taxon>Annelida</taxon>
        <taxon>Polychaeta</taxon>
        <taxon>Sedentaria</taxon>
        <taxon>Canalipalpata</taxon>
        <taxon>Sabellida</taxon>
        <taxon>Siboglinidae</taxon>
        <taxon>Ridgeia</taxon>
    </lineage>
</organism>
<evidence type="ECO:0000256" key="1">
    <source>
        <dbReference type="ARBA" id="ARBA00004232"/>
    </source>
</evidence>
<keyword evidence="5 9" id="KW-1133">Transmembrane helix</keyword>
<dbReference type="EMBL" id="JAODUO010000692">
    <property type="protein sequence ID" value="KAK2175995.1"/>
    <property type="molecule type" value="Genomic_DNA"/>
</dbReference>
<evidence type="ECO:0000313" key="11">
    <source>
        <dbReference type="Proteomes" id="UP001209878"/>
    </source>
</evidence>
<proteinExistence type="inferred from homology"/>
<keyword evidence="7" id="KW-0325">Glycoprotein</keyword>
<accession>A0AAD9KSC9</accession>
<evidence type="ECO:0000256" key="9">
    <source>
        <dbReference type="SAM" id="Phobius"/>
    </source>
</evidence>